<feature type="signal peptide" evidence="2">
    <location>
        <begin position="1"/>
        <end position="23"/>
    </location>
</feature>
<dbReference type="EMBL" id="CP013690">
    <property type="protein sequence ID" value="ALU27923.1"/>
    <property type="molecule type" value="Genomic_DNA"/>
</dbReference>
<evidence type="ECO:0000313" key="3">
    <source>
        <dbReference type="EMBL" id="ALU27923.1"/>
    </source>
</evidence>
<protein>
    <submittedName>
        <fullName evidence="3">Uncharacterized protein</fullName>
    </submittedName>
</protein>
<dbReference type="PROSITE" id="PS51257">
    <property type="entry name" value="PROKAR_LIPOPROTEIN"/>
    <property type="match status" value="1"/>
</dbReference>
<feature type="region of interest" description="Disordered" evidence="1">
    <location>
        <begin position="22"/>
        <end position="47"/>
    </location>
</feature>
<dbReference type="AlphaFoldDB" id="A0A0S7EDQ0"/>
<reference evidence="3 4" key="1">
    <citation type="journal article" date="2016" name="J. Zhejiang Univ. Sci. B">
        <title>Antibiotic resistance mechanisms of Myroides sp.</title>
        <authorList>
            <person name="Hu S."/>
            <person name="Yuan S."/>
            <person name="Qu H."/>
            <person name="Jiang T."/>
            <person name="Zhou Y."/>
            <person name="Wang M."/>
            <person name="Ming D."/>
        </authorList>
    </citation>
    <scope>NUCLEOTIDE SEQUENCE [LARGE SCALE GENOMIC DNA]</scope>
    <source>
        <strain evidence="3 4">PR63039</strain>
    </source>
</reference>
<dbReference type="RefSeq" id="WP_006261494.1">
    <property type="nucleotide sequence ID" value="NZ_BCMQ01000016.1"/>
</dbReference>
<organism evidence="3 4">
    <name type="scientific">Myroides odoratimimus</name>
    <dbReference type="NCBI Taxonomy" id="76832"/>
    <lineage>
        <taxon>Bacteria</taxon>
        <taxon>Pseudomonadati</taxon>
        <taxon>Bacteroidota</taxon>
        <taxon>Flavobacteriia</taxon>
        <taxon>Flavobacteriales</taxon>
        <taxon>Flavobacteriaceae</taxon>
        <taxon>Myroides</taxon>
    </lineage>
</organism>
<dbReference type="Proteomes" id="UP000069030">
    <property type="component" value="Chromosome"/>
</dbReference>
<accession>A0A0S7EDQ0</accession>
<gene>
    <name evidence="3" type="ORF">AS202_18000</name>
</gene>
<proteinExistence type="predicted"/>
<evidence type="ECO:0000256" key="1">
    <source>
        <dbReference type="SAM" id="MobiDB-lite"/>
    </source>
</evidence>
<feature type="compositionally biased region" description="Basic and acidic residues" evidence="1">
    <location>
        <begin position="36"/>
        <end position="46"/>
    </location>
</feature>
<dbReference type="GeneID" id="66976376"/>
<evidence type="ECO:0000313" key="4">
    <source>
        <dbReference type="Proteomes" id="UP000069030"/>
    </source>
</evidence>
<feature type="chain" id="PRO_5043724801" evidence="2">
    <location>
        <begin position="24"/>
        <end position="205"/>
    </location>
</feature>
<keyword evidence="2" id="KW-0732">Signal</keyword>
<evidence type="ECO:0000256" key="2">
    <source>
        <dbReference type="SAM" id="SignalP"/>
    </source>
</evidence>
<name>A0A0S7EDQ0_9FLAO</name>
<dbReference type="KEGG" id="mod:AS202_18000"/>
<sequence length="205" mass="23086">MIRTTVKLFSLCLAIGVITASCSSDDSSPVKPPIVDPEKPEPEKPEPATAITFDFSAQNVVKQVSFKDNATTDLGTTVSKEWEPTLAYLKPIQLTLDKEKLVVTYNESKVKEYTVKIENNNIVIQATKDYPSYTFAKISEDKKSLSVYSSFFRIKGAHKTLNVNNVTSLQEYGEVDFTTFANKYNHLKNTSGKYLKVEFKYTQKN</sequence>